<evidence type="ECO:0000313" key="4">
    <source>
        <dbReference type="Proteomes" id="UP001497457"/>
    </source>
</evidence>
<accession>A0ABC9BGG8</accession>
<sequence length="437" mass="49635">MRSIQSIAAVQAVMEPSPPAVAAEAADLLSSLPGHLLDGILGRLDIRDAVRTSALSRAWRHRWESLPELALSFPDGTPPAAVDRVLLRYTGPGVPRFSFAVDPASASHVGHWLVALSRRRVESISIYKRRERPPRPWPTLHSYIFSCVHLVSLNLEFFIIPSFPVGFAGFPVLEELYLGNVEFTYNGERQLQDIIRGSPLLRVLYLADVDNPAYCVIEAPNLHSLTLISDYDEEWRFGELPCLQHASIFVPELEDHGNDFGKFLARFAQVQKLAFHSPANEVKIGTTPFTFYNLKSLELSTHFFDMHILLMFSLLRSSPNLEKLKIEVRDWEVEDTEWEFLSAQWTDGMCANLQVVQIISCEQWLPIYFMKLILSKASCLRMLSVDECPTSEDDPLNELLICKKASPQAQILFEVQLEEIRFDRMKMKCADSSKKRA</sequence>
<dbReference type="InterPro" id="IPR050232">
    <property type="entry name" value="FBL13/AtMIF1-like"/>
</dbReference>
<name>A0ABC9BGG8_9POAL</name>
<evidence type="ECO:0008006" key="5">
    <source>
        <dbReference type="Google" id="ProtNLM"/>
    </source>
</evidence>
<dbReference type="Pfam" id="PF00646">
    <property type="entry name" value="F-box"/>
    <property type="match status" value="1"/>
</dbReference>
<dbReference type="InterPro" id="IPR036047">
    <property type="entry name" value="F-box-like_dom_sf"/>
</dbReference>
<dbReference type="Pfam" id="PF24758">
    <property type="entry name" value="LRR_At5g56370"/>
    <property type="match status" value="1"/>
</dbReference>
<feature type="domain" description="F-box/LRR-repeat protein 15/At3g58940/PEG3-like LRR" evidence="2">
    <location>
        <begin position="110"/>
        <end position="326"/>
    </location>
</feature>
<proteinExistence type="predicted"/>
<dbReference type="PANTHER" id="PTHR31900">
    <property type="entry name" value="F-BOX/RNI SUPERFAMILY PROTEIN-RELATED"/>
    <property type="match status" value="1"/>
</dbReference>
<reference evidence="3" key="1">
    <citation type="submission" date="2024-10" db="EMBL/GenBank/DDBJ databases">
        <authorList>
            <person name="Ryan C."/>
        </authorList>
    </citation>
    <scope>NUCLEOTIDE SEQUENCE [LARGE SCALE GENOMIC DNA]</scope>
</reference>
<keyword evidence="4" id="KW-1185">Reference proteome</keyword>
<evidence type="ECO:0000313" key="3">
    <source>
        <dbReference type="EMBL" id="CAL5001120.1"/>
    </source>
</evidence>
<dbReference type="AlphaFoldDB" id="A0ABC9BGG8"/>
<dbReference type="InterPro" id="IPR032675">
    <property type="entry name" value="LRR_dom_sf"/>
</dbReference>
<dbReference type="InterPro" id="IPR055411">
    <property type="entry name" value="LRR_FXL15/At3g58940/PEG3-like"/>
</dbReference>
<dbReference type="InterPro" id="IPR001810">
    <property type="entry name" value="F-box_dom"/>
</dbReference>
<dbReference type="Proteomes" id="UP001497457">
    <property type="component" value="Chromosome 26rd"/>
</dbReference>
<evidence type="ECO:0000259" key="2">
    <source>
        <dbReference type="Pfam" id="PF24758"/>
    </source>
</evidence>
<gene>
    <name evidence="3" type="ORF">URODEC1_LOCUS65215</name>
</gene>
<dbReference type="PANTHER" id="PTHR31900:SF27">
    <property type="entry name" value="FBD DOMAIN-CONTAINING PROTEIN"/>
    <property type="match status" value="1"/>
</dbReference>
<dbReference type="EMBL" id="OZ075136">
    <property type="protein sequence ID" value="CAL5001120.1"/>
    <property type="molecule type" value="Genomic_DNA"/>
</dbReference>
<organism evidence="3 4">
    <name type="scientific">Urochloa decumbens</name>
    <dbReference type="NCBI Taxonomy" id="240449"/>
    <lineage>
        <taxon>Eukaryota</taxon>
        <taxon>Viridiplantae</taxon>
        <taxon>Streptophyta</taxon>
        <taxon>Embryophyta</taxon>
        <taxon>Tracheophyta</taxon>
        <taxon>Spermatophyta</taxon>
        <taxon>Magnoliopsida</taxon>
        <taxon>Liliopsida</taxon>
        <taxon>Poales</taxon>
        <taxon>Poaceae</taxon>
        <taxon>PACMAD clade</taxon>
        <taxon>Panicoideae</taxon>
        <taxon>Panicodae</taxon>
        <taxon>Paniceae</taxon>
        <taxon>Melinidinae</taxon>
        <taxon>Urochloa</taxon>
    </lineage>
</organism>
<dbReference type="SUPFAM" id="SSF52047">
    <property type="entry name" value="RNI-like"/>
    <property type="match status" value="1"/>
</dbReference>
<feature type="domain" description="F-box" evidence="1">
    <location>
        <begin position="29"/>
        <end position="67"/>
    </location>
</feature>
<protein>
    <recommendedName>
        <fullName evidence="5">F-box domain-containing protein</fullName>
    </recommendedName>
</protein>
<dbReference type="SUPFAM" id="SSF81383">
    <property type="entry name" value="F-box domain"/>
    <property type="match status" value="1"/>
</dbReference>
<evidence type="ECO:0000259" key="1">
    <source>
        <dbReference type="Pfam" id="PF00646"/>
    </source>
</evidence>
<dbReference type="Gene3D" id="3.80.10.10">
    <property type="entry name" value="Ribonuclease Inhibitor"/>
    <property type="match status" value="1"/>
</dbReference>